<dbReference type="KEGG" id="osu:NT6N_21420"/>
<evidence type="ECO:0000259" key="2">
    <source>
        <dbReference type="Pfam" id="PF07589"/>
    </source>
</evidence>
<dbReference type="NCBIfam" id="TIGR02595">
    <property type="entry name" value="PEP_CTERM"/>
    <property type="match status" value="1"/>
</dbReference>
<reference evidence="3" key="1">
    <citation type="submission" date="2024-07" db="EMBL/GenBank/DDBJ databases">
        <title>Complete genome sequence of Verrucomicrobiaceae bacterium NT6N.</title>
        <authorList>
            <person name="Huang C."/>
            <person name="Takami H."/>
            <person name="Hamasaki K."/>
        </authorList>
    </citation>
    <scope>NUCLEOTIDE SEQUENCE</scope>
    <source>
        <strain evidence="3">NT6N</strain>
    </source>
</reference>
<feature type="domain" description="Ice-binding protein C-terminal" evidence="2">
    <location>
        <begin position="202"/>
        <end position="224"/>
    </location>
</feature>
<gene>
    <name evidence="3" type="ORF">NT6N_21420</name>
</gene>
<keyword evidence="1" id="KW-0732">Signal</keyword>
<feature type="chain" id="PRO_5043501824" description="Ice-binding protein C-terminal domain-containing protein" evidence="1">
    <location>
        <begin position="23"/>
        <end position="225"/>
    </location>
</feature>
<dbReference type="Pfam" id="PF07589">
    <property type="entry name" value="PEP-CTERM"/>
    <property type="match status" value="1"/>
</dbReference>
<name>A0AAT9FLV4_9BACT</name>
<evidence type="ECO:0000256" key="1">
    <source>
        <dbReference type="SAM" id="SignalP"/>
    </source>
</evidence>
<sequence length="225" mass="23271">MKLTIKAQVLAALAVCSMSANAAITYIDAAAGSNIEWLDAGTWNSDNTAFTSFNGGSASANDNKWDLRTSGPGANASGNTAYSAGHTENGPSLRMIVSGLDAGTTYQFYLYSIRAGNSDIIQATISNDVSATAAVPSLTTYQNGTDVLQNGDLGTEPSGDRRSRMTLAQVSGSTSYAVYIDDFNGDPGPGDRVTLDGIGFEAVPEPSSAALLGLGGLALILRRRK</sequence>
<proteinExistence type="predicted"/>
<dbReference type="InterPro" id="IPR013424">
    <property type="entry name" value="Ice-binding_C"/>
</dbReference>
<protein>
    <recommendedName>
        <fullName evidence="2">Ice-binding protein C-terminal domain-containing protein</fullName>
    </recommendedName>
</protein>
<evidence type="ECO:0000313" key="3">
    <source>
        <dbReference type="EMBL" id="BDS07102.1"/>
    </source>
</evidence>
<accession>A0AAT9FLV4</accession>
<feature type="signal peptide" evidence="1">
    <location>
        <begin position="1"/>
        <end position="22"/>
    </location>
</feature>
<organism evidence="3">
    <name type="scientific">Oceaniferula spumae</name>
    <dbReference type="NCBI Taxonomy" id="2979115"/>
    <lineage>
        <taxon>Bacteria</taxon>
        <taxon>Pseudomonadati</taxon>
        <taxon>Verrucomicrobiota</taxon>
        <taxon>Verrucomicrobiia</taxon>
        <taxon>Verrucomicrobiales</taxon>
        <taxon>Verrucomicrobiaceae</taxon>
        <taxon>Oceaniferula</taxon>
    </lineage>
</organism>
<dbReference type="AlphaFoldDB" id="A0AAT9FLV4"/>
<dbReference type="EMBL" id="AP026866">
    <property type="protein sequence ID" value="BDS07102.1"/>
    <property type="molecule type" value="Genomic_DNA"/>
</dbReference>